<proteinExistence type="predicted"/>
<gene>
    <name evidence="1" type="ORF">IPL58_10845</name>
</gene>
<evidence type="ECO:0000313" key="1">
    <source>
        <dbReference type="EMBL" id="MBK8524554.1"/>
    </source>
</evidence>
<evidence type="ECO:0000313" key="2">
    <source>
        <dbReference type="Proteomes" id="UP000886689"/>
    </source>
</evidence>
<comment type="caution">
    <text evidence="1">The sequence shown here is derived from an EMBL/GenBank/DDBJ whole genome shotgun (WGS) entry which is preliminary data.</text>
</comment>
<organism evidence="1 2">
    <name type="scientific">Candidatus Proximibacter danicus</name>
    <dbReference type="NCBI Taxonomy" id="2954365"/>
    <lineage>
        <taxon>Bacteria</taxon>
        <taxon>Pseudomonadati</taxon>
        <taxon>Pseudomonadota</taxon>
        <taxon>Betaproteobacteria</taxon>
        <taxon>Candidatus Proximibacter</taxon>
    </lineage>
</organism>
<reference evidence="1" key="1">
    <citation type="submission" date="2020-10" db="EMBL/GenBank/DDBJ databases">
        <title>Connecting structure to function with the recovery of over 1000 high-quality activated sludge metagenome-assembled genomes encoding full-length rRNA genes using long-read sequencing.</title>
        <authorList>
            <person name="Singleton C.M."/>
            <person name="Petriglieri F."/>
            <person name="Kristensen J.M."/>
            <person name="Kirkegaard R.H."/>
            <person name="Michaelsen T.Y."/>
            <person name="Andersen M.H."/>
            <person name="Karst S.M."/>
            <person name="Dueholm M.S."/>
            <person name="Nielsen P.H."/>
            <person name="Albertsen M."/>
        </authorList>
    </citation>
    <scope>NUCLEOTIDE SEQUENCE</scope>
    <source>
        <strain evidence="1">Hirt_18-Q3-R61-65_BATAC.395</strain>
    </source>
</reference>
<dbReference type="AlphaFoldDB" id="A0A9D7K190"/>
<dbReference type="Proteomes" id="UP000886689">
    <property type="component" value="Unassembled WGS sequence"/>
</dbReference>
<accession>A0A9D7K190</accession>
<sequence length="115" mass="12552">MEFGPVKIYGGDDFGCQESEFLLLASVVIEFRAHRSQVLLPPMQSVVGMCQQRIQHFVNILLLSIPPWSRQSAMGIASRQDASVSINDSFASAAVSRVPLHPFFRHSPSPVGVAG</sequence>
<dbReference type="EMBL" id="JADJUC010000011">
    <property type="protein sequence ID" value="MBK8524554.1"/>
    <property type="molecule type" value="Genomic_DNA"/>
</dbReference>
<protein>
    <submittedName>
        <fullName evidence="1">Uncharacterized protein</fullName>
    </submittedName>
</protein>
<name>A0A9D7K190_9PROT</name>